<dbReference type="GO" id="GO:0005912">
    <property type="term" value="C:adherens junction"/>
    <property type="evidence" value="ECO:0007669"/>
    <property type="project" value="TreeGrafter"/>
</dbReference>
<dbReference type="GO" id="GO:0000226">
    <property type="term" value="P:microtubule cytoskeleton organization"/>
    <property type="evidence" value="ECO:0007669"/>
    <property type="project" value="TreeGrafter"/>
</dbReference>
<evidence type="ECO:0000256" key="4">
    <source>
        <dbReference type="ARBA" id="ARBA00023306"/>
    </source>
</evidence>
<feature type="region of interest" description="Disordered" evidence="5">
    <location>
        <begin position="737"/>
        <end position="782"/>
    </location>
</feature>
<dbReference type="GO" id="GO:0045197">
    <property type="term" value="P:establishment or maintenance of epithelial cell apical/basal polarity"/>
    <property type="evidence" value="ECO:0007669"/>
    <property type="project" value="TreeGrafter"/>
</dbReference>
<feature type="domain" description="PDZ" evidence="6">
    <location>
        <begin position="363"/>
        <end position="435"/>
    </location>
</feature>
<evidence type="ECO:0000313" key="7">
    <source>
        <dbReference type="EMBL" id="KAK2570012.1"/>
    </source>
</evidence>
<feature type="compositionally biased region" description="Polar residues" evidence="5">
    <location>
        <begin position="134"/>
        <end position="153"/>
    </location>
</feature>
<dbReference type="Proteomes" id="UP001249851">
    <property type="component" value="Unassembled WGS sequence"/>
</dbReference>
<evidence type="ECO:0000256" key="2">
    <source>
        <dbReference type="ARBA" id="ARBA00022618"/>
    </source>
</evidence>
<dbReference type="GO" id="GO:0005938">
    <property type="term" value="C:cell cortex"/>
    <property type="evidence" value="ECO:0007669"/>
    <property type="project" value="TreeGrafter"/>
</dbReference>
<dbReference type="Gene3D" id="3.10.20.90">
    <property type="entry name" value="Phosphatidylinositol 3-kinase Catalytic Subunit, Chain A, domain 1"/>
    <property type="match status" value="1"/>
</dbReference>
<feature type="compositionally biased region" description="Basic and acidic residues" evidence="5">
    <location>
        <begin position="1012"/>
        <end position="1054"/>
    </location>
</feature>
<feature type="region of interest" description="Disordered" evidence="5">
    <location>
        <begin position="289"/>
        <end position="314"/>
    </location>
</feature>
<dbReference type="GO" id="GO:0051660">
    <property type="term" value="P:establishment of centrosome localization"/>
    <property type="evidence" value="ECO:0007669"/>
    <property type="project" value="TreeGrafter"/>
</dbReference>
<feature type="region of interest" description="Disordered" evidence="5">
    <location>
        <begin position="1314"/>
        <end position="1367"/>
    </location>
</feature>
<protein>
    <submittedName>
        <fullName evidence="7">Partitioning defective 3-like protein</fullName>
    </submittedName>
</protein>
<dbReference type="PROSITE" id="PS50106">
    <property type="entry name" value="PDZ"/>
    <property type="match status" value="3"/>
</dbReference>
<dbReference type="GO" id="GO:0051301">
    <property type="term" value="P:cell division"/>
    <property type="evidence" value="ECO:0007669"/>
    <property type="project" value="UniProtKB-KW"/>
</dbReference>
<dbReference type="Pfam" id="PF00595">
    <property type="entry name" value="PDZ"/>
    <property type="match status" value="3"/>
</dbReference>
<dbReference type="GO" id="GO:0008104">
    <property type="term" value="P:intracellular protein localization"/>
    <property type="evidence" value="ECO:0007669"/>
    <property type="project" value="TreeGrafter"/>
</dbReference>
<feature type="region of interest" description="Disordered" evidence="5">
    <location>
        <begin position="181"/>
        <end position="251"/>
    </location>
</feature>
<feature type="compositionally biased region" description="Polar residues" evidence="5">
    <location>
        <begin position="289"/>
        <end position="300"/>
    </location>
</feature>
<dbReference type="InterPro" id="IPR036034">
    <property type="entry name" value="PDZ_sf"/>
</dbReference>
<keyword evidence="3" id="KW-0677">Repeat</keyword>
<accession>A0AAD9QZ43</accession>
<evidence type="ECO:0000256" key="1">
    <source>
        <dbReference type="ARBA" id="ARBA00005358"/>
    </source>
</evidence>
<evidence type="ECO:0000256" key="3">
    <source>
        <dbReference type="ARBA" id="ARBA00022737"/>
    </source>
</evidence>
<evidence type="ECO:0000259" key="6">
    <source>
        <dbReference type="PROSITE" id="PS50106"/>
    </source>
</evidence>
<evidence type="ECO:0000313" key="8">
    <source>
        <dbReference type="Proteomes" id="UP001249851"/>
    </source>
</evidence>
<keyword evidence="4" id="KW-0131">Cell cycle</keyword>
<dbReference type="EMBL" id="JARQWQ010000008">
    <property type="protein sequence ID" value="KAK2570012.1"/>
    <property type="molecule type" value="Genomic_DNA"/>
</dbReference>
<feature type="compositionally biased region" description="Basic and acidic residues" evidence="5">
    <location>
        <begin position="1076"/>
        <end position="1098"/>
    </location>
</feature>
<dbReference type="PANTHER" id="PTHR16484:SF17">
    <property type="entry name" value="BAZOOKA, ISOFORM B"/>
    <property type="match status" value="1"/>
</dbReference>
<name>A0AAD9QZ43_ACRCE</name>
<dbReference type="Gene3D" id="2.30.42.10">
    <property type="match status" value="3"/>
</dbReference>
<dbReference type="SUPFAM" id="SSF50156">
    <property type="entry name" value="PDZ domain-like"/>
    <property type="match status" value="3"/>
</dbReference>
<sequence length="1367" mass="149958">MAFECKGKVKMIIGKFEKCFMSQETSQKVSKQLSGTKVGSNTYKMKVTVCFEGVCVIVPCGNGDLTVRDLIQRSISRYRKATNKASPADEFIQVNFLETSDDHGILDPDDLLCDVVDDKEKLVAIFEEGSTVHQVTQNGGCRTRDSSTGTASPDLSAPEDESQKFIKEPQSMKSIINKIENTNGEIKTSTRANRSPPPPVAPKPVRAVRHVSVSSRTSYNESIPSEDSGISMRDDQDRHRIGSDSSKSEISENVPLKQAIYRSKSGETTFAAVGMPIRKALYNGHLNGNKSRLSSNSSDQADAEHSEAEDEGFSLGRNSIRKSMFADSPIMDRWAELQEKILFEVNNNRDEQVSNVTEPDILTIELKRDNSIEGLGFTVAGYRTADGRELGLIVRDISPSGCAARDGRLEIADRIIEVNGWSLMDIPNERAEELFAAAIKSPEVSLGVSRSHTFVPGKNIAYPPKEEIIQAIPKLDIDEPNQEEQSPRQVFPVTPQKFAGSPSIADSSFKKVNKRILVELMKGAAIIEGQLRGGDQIIEVNGQKMNGKSQPEAVDILRNTRGLVKLLVQREEVVQSPRSPAIEVNEDSLRHLRERGLQVLTFKIPLDLSGAAGLGVSVKGKSHGTPDQGRDSPQDKGIFCKSIIPGGAAAKDGRLRPDDQLLRVNGKSLVGLTNQTAMGTLRLAMQSTRPGQAFIDVTIARAQEDTLSPPGALLNSRSLENLNAPDQERPIEAVSEAKAVDEPQNESSEADGAPQRARLSSGEEDRFDGPALNRNLAPLRPRNAVQRNDSYCVAVNKGRGSGGLFNGPFRQRPIHRPSPLALENGRPQTIHANASAMTSTPVEASKPEDAPSDPTERPTSTVAMPTPPLGSTEERSSAPSSPSVGPSQELPPQPPPRWDSEADTSKVNFTLPSGLQLRLKPPDDQRLLGVGTTLNGTPAPPPPSQFSNQSPTMELPPSYDQALARLGKSPHTSVSSEPSTPSREQRKSWGEDTNGDANIIRPPSPFTTEDQTPFKRDGFGRMSMSEKRGRAALDARQSEYFIKREQDREAPDNRSEEDEEDEEKESDSSGVHPPLRRADSEELLREQFNKGSPEERRSLPHRIHKSKSTGQLKLLATKDSKKTRSKSNDNLSFTDAVENANRQGEGKKKRTAARSASTPAHSTVGLTRIKYANLRKIQGEREFPREVACPAFRSALKKKLMFLKIEKKSGGYGLRDMFFSFAGGEVPNGHARVSPTDEEVPITMRSNADFSAVQQKLAVKKPFYKGLFKMGKAKRGDYSLTNNESPAFKHTYNKEALIDFPAEQRYRQLVNRYGQERASDGVSSLPSRGKKKHEAAKERAAPIERRTPPPPPAMKVCRVTVSAPTRV</sequence>
<reference evidence="7" key="1">
    <citation type="journal article" date="2023" name="G3 (Bethesda)">
        <title>Whole genome assembly and annotation of the endangered Caribbean coral Acropora cervicornis.</title>
        <authorList>
            <person name="Selwyn J.D."/>
            <person name="Vollmer S.V."/>
        </authorList>
    </citation>
    <scope>NUCLEOTIDE SEQUENCE</scope>
    <source>
        <strain evidence="7">K2</strain>
    </source>
</reference>
<comment type="caution">
    <text evidence="7">The sequence shown here is derived from an EMBL/GenBank/DDBJ whole genome shotgun (WGS) entry which is preliminary data.</text>
</comment>
<dbReference type="GO" id="GO:0035091">
    <property type="term" value="F:phosphatidylinositol binding"/>
    <property type="evidence" value="ECO:0007669"/>
    <property type="project" value="TreeGrafter"/>
</dbReference>
<dbReference type="SMART" id="SM00228">
    <property type="entry name" value="PDZ"/>
    <property type="match status" value="3"/>
</dbReference>
<feature type="compositionally biased region" description="Polar residues" evidence="5">
    <location>
        <begin position="826"/>
        <end position="842"/>
    </location>
</feature>
<keyword evidence="2" id="KW-0132">Cell division</keyword>
<dbReference type="GO" id="GO:0016324">
    <property type="term" value="C:apical plasma membrane"/>
    <property type="evidence" value="ECO:0007669"/>
    <property type="project" value="TreeGrafter"/>
</dbReference>
<feature type="compositionally biased region" description="Polar residues" evidence="5">
    <location>
        <begin position="970"/>
        <end position="982"/>
    </location>
</feature>
<keyword evidence="8" id="KW-1185">Reference proteome</keyword>
<dbReference type="InterPro" id="IPR001478">
    <property type="entry name" value="PDZ"/>
</dbReference>
<proteinExistence type="inferred from homology"/>
<feature type="region of interest" description="Disordered" evidence="5">
    <location>
        <begin position="134"/>
        <end position="168"/>
    </location>
</feature>
<dbReference type="GO" id="GO:0030010">
    <property type="term" value="P:establishment of cell polarity"/>
    <property type="evidence" value="ECO:0007669"/>
    <property type="project" value="TreeGrafter"/>
</dbReference>
<dbReference type="InterPro" id="IPR052213">
    <property type="entry name" value="PAR3"/>
</dbReference>
<organism evidence="7 8">
    <name type="scientific">Acropora cervicornis</name>
    <name type="common">Staghorn coral</name>
    <dbReference type="NCBI Taxonomy" id="6130"/>
    <lineage>
        <taxon>Eukaryota</taxon>
        <taxon>Metazoa</taxon>
        <taxon>Cnidaria</taxon>
        <taxon>Anthozoa</taxon>
        <taxon>Hexacorallia</taxon>
        <taxon>Scleractinia</taxon>
        <taxon>Astrocoeniina</taxon>
        <taxon>Acroporidae</taxon>
        <taxon>Acropora</taxon>
    </lineage>
</organism>
<feature type="compositionally biased region" description="Polar residues" evidence="5">
    <location>
        <begin position="181"/>
        <end position="190"/>
    </location>
</feature>
<gene>
    <name evidence="7" type="ORF">P5673_004746</name>
</gene>
<dbReference type="PANTHER" id="PTHR16484">
    <property type="entry name" value="PARTITIONING DEFECTIVE 3 RELATED"/>
    <property type="match status" value="1"/>
</dbReference>
<dbReference type="GO" id="GO:0043296">
    <property type="term" value="C:apical junction complex"/>
    <property type="evidence" value="ECO:0007669"/>
    <property type="project" value="TreeGrafter"/>
</dbReference>
<feature type="region of interest" description="Disordered" evidence="5">
    <location>
        <begin position="799"/>
        <end position="1162"/>
    </location>
</feature>
<feature type="compositionally biased region" description="Low complexity" evidence="5">
    <location>
        <begin position="877"/>
        <end position="887"/>
    </location>
</feature>
<dbReference type="Pfam" id="PF12053">
    <property type="entry name" value="Par3_HAL_N_term"/>
    <property type="match status" value="1"/>
</dbReference>
<feature type="domain" description="PDZ" evidence="6">
    <location>
        <begin position="523"/>
        <end position="572"/>
    </location>
</feature>
<reference evidence="7" key="2">
    <citation type="journal article" date="2023" name="Science">
        <title>Genomic signatures of disease resistance in endangered staghorn corals.</title>
        <authorList>
            <person name="Vollmer S.V."/>
            <person name="Selwyn J.D."/>
            <person name="Despard B.A."/>
            <person name="Roesel C.L."/>
        </authorList>
    </citation>
    <scope>NUCLEOTIDE SEQUENCE</scope>
    <source>
        <strain evidence="7">K2</strain>
    </source>
</reference>
<feature type="compositionally biased region" description="Basic and acidic residues" evidence="5">
    <location>
        <begin position="232"/>
        <end position="250"/>
    </location>
</feature>
<dbReference type="GO" id="GO:0007155">
    <property type="term" value="P:cell adhesion"/>
    <property type="evidence" value="ECO:0007669"/>
    <property type="project" value="TreeGrafter"/>
</dbReference>
<feature type="compositionally biased region" description="Acidic residues" evidence="5">
    <location>
        <begin position="1055"/>
        <end position="1065"/>
    </location>
</feature>
<feature type="compositionally biased region" description="Basic and acidic residues" evidence="5">
    <location>
        <begin position="1335"/>
        <end position="1347"/>
    </location>
</feature>
<evidence type="ECO:0000256" key="5">
    <source>
        <dbReference type="SAM" id="MobiDB-lite"/>
    </source>
</evidence>
<dbReference type="InterPro" id="IPR021922">
    <property type="entry name" value="Par3/HAL_N"/>
</dbReference>
<comment type="similarity">
    <text evidence="1">Belongs to the PAR3 family.</text>
</comment>
<feature type="domain" description="PDZ" evidence="6">
    <location>
        <begin position="603"/>
        <end position="682"/>
    </location>
</feature>